<gene>
    <name evidence="1" type="ORF">KPL71_004804</name>
</gene>
<proteinExistence type="predicted"/>
<comment type="caution">
    <text evidence="1">The sequence shown here is derived from an EMBL/GenBank/DDBJ whole genome shotgun (WGS) entry which is preliminary data.</text>
</comment>
<dbReference type="EMBL" id="CM039171">
    <property type="protein sequence ID" value="KAH9794167.1"/>
    <property type="molecule type" value="Genomic_DNA"/>
</dbReference>
<sequence>MLILGRSDTMLICFDKAERHLPDRCLRQHGMLQRSMNWSNRWLNLVEGDDGVDESEYMQWYLRITRKLVGRPAPYPGTLYHDDVKQSRPQHLESSINASELYLEDGEDVDVQQSPGDSKVEPSLLCQVACEGNDVQLAAKMVNDILSAQQCHADLKTDVSEQCQAAGEGDDVKVFPGGRMADEDMKMQLYHADSEICNFVMSLVRVFLKQPKLQRRPFPSHLLEEDIIQHIDDHTTQTRITFTDEICGKIIDGIRKKDPSVCRAGPFFPVPLRPLQHKHQMKLTSKTTIHLAATADRHTQTFIIQYFPKMNSPLAFSFPLLLLLLFFFLSSIPSVSTISPHAKKQPPNGMLPSEAETLFKIMDSMSSDQSWRVSYPNPCKPGSSWPGIECKQGNDGYLHVTRLDFGTRPNPTCKKTATFPYQIFSLPYLQSVFFFNCFTHTKTTLSVSADRLYNSSLQQLSLRSNPALVGPIPPQISSLKFLQILTLSQNRLNGQIPVKIFSLNSLVHLDLSYNLLAGTIPVQVGNLRNLVGLDLSYNSLTGSIPSTIGQLGMLQKLDLSSNSLTGSIPDSIEKLSLLAFMALSNNKLTGNFPKGLAKLQSLQYFLMDDNPMFIPLPVEFGILVKLQELRLANSGYSGSIPPSFSQLNNLSTLSLQNNRLTGEIPVVFGSLSHIYHLNLSRNFLDGVVPFNSSFLKRLGRNLDLSGNPGLCLNPAEAHGVKIGIGVSICASNKNGSLIKPVKKSQAPRGLQKSFSLFPALGAFALHYMLFPV</sequence>
<keyword evidence="1" id="KW-0675">Receptor</keyword>
<protein>
    <submittedName>
        <fullName evidence="1">Receptor like protein 29</fullName>
    </submittedName>
</protein>
<name>A0ACB8N8G9_CITSI</name>
<organism evidence="1 2">
    <name type="scientific">Citrus sinensis</name>
    <name type="common">Sweet orange</name>
    <name type="synonym">Citrus aurantium var. sinensis</name>
    <dbReference type="NCBI Taxonomy" id="2711"/>
    <lineage>
        <taxon>Eukaryota</taxon>
        <taxon>Viridiplantae</taxon>
        <taxon>Streptophyta</taxon>
        <taxon>Embryophyta</taxon>
        <taxon>Tracheophyta</taxon>
        <taxon>Spermatophyta</taxon>
        <taxon>Magnoliopsida</taxon>
        <taxon>eudicotyledons</taxon>
        <taxon>Gunneridae</taxon>
        <taxon>Pentapetalae</taxon>
        <taxon>rosids</taxon>
        <taxon>malvids</taxon>
        <taxon>Sapindales</taxon>
        <taxon>Rutaceae</taxon>
        <taxon>Aurantioideae</taxon>
        <taxon>Citrus</taxon>
    </lineage>
</organism>
<dbReference type="Proteomes" id="UP000829398">
    <property type="component" value="Chromosome 2"/>
</dbReference>
<keyword evidence="2" id="KW-1185">Reference proteome</keyword>
<evidence type="ECO:0000313" key="1">
    <source>
        <dbReference type="EMBL" id="KAH9794167.1"/>
    </source>
</evidence>
<evidence type="ECO:0000313" key="2">
    <source>
        <dbReference type="Proteomes" id="UP000829398"/>
    </source>
</evidence>
<reference evidence="2" key="1">
    <citation type="journal article" date="2023" name="Hortic. Res.">
        <title>A chromosome-level phased genome enabling allele-level studies in sweet orange: a case study on citrus Huanglongbing tolerance.</title>
        <authorList>
            <person name="Wu B."/>
            <person name="Yu Q."/>
            <person name="Deng Z."/>
            <person name="Duan Y."/>
            <person name="Luo F."/>
            <person name="Gmitter F. Jr."/>
        </authorList>
    </citation>
    <scope>NUCLEOTIDE SEQUENCE [LARGE SCALE GENOMIC DNA]</scope>
    <source>
        <strain evidence="2">cv. Valencia</strain>
    </source>
</reference>
<accession>A0ACB8N8G9</accession>